<proteinExistence type="predicted"/>
<reference evidence="1" key="1">
    <citation type="submission" date="2023-08" db="EMBL/GenBank/DDBJ databases">
        <title>Nitrogen cycling bacteria in agricultural field soils.</title>
        <authorList>
            <person name="Jang J."/>
        </authorList>
    </citation>
    <scope>NUCLEOTIDE SEQUENCE</scope>
    <source>
        <strain evidence="1">PS3-36</strain>
    </source>
</reference>
<dbReference type="AlphaFoldDB" id="A0AA90R4A9"/>
<keyword evidence="2" id="KW-1185">Reference proteome</keyword>
<sequence length="101" mass="11838">MKMKSLQDALYNWLTIKVVSDARPDDTAAKETVELFEEILVSDYHLANIEITTDDVMYYVSFLQEGESKKQRFPREVIEVILNQINDEPDKYCNFPAEEEE</sequence>
<dbReference type="EMBL" id="JAVGVR010000001">
    <property type="protein sequence ID" value="MDQ6596816.1"/>
    <property type="molecule type" value="Genomic_DNA"/>
</dbReference>
<protein>
    <submittedName>
        <fullName evidence="1">Uncharacterized protein</fullName>
    </submittedName>
</protein>
<evidence type="ECO:0000313" key="2">
    <source>
        <dbReference type="Proteomes" id="UP001178888"/>
    </source>
</evidence>
<comment type="caution">
    <text evidence="1">The sequence shown here is derived from an EMBL/GenBank/DDBJ whole genome shotgun (WGS) entry which is preliminary data.</text>
</comment>
<organism evidence="1 2">
    <name type="scientific">Bacillus salipaludis</name>
    <dbReference type="NCBI Taxonomy" id="2547811"/>
    <lineage>
        <taxon>Bacteria</taxon>
        <taxon>Bacillati</taxon>
        <taxon>Bacillota</taxon>
        <taxon>Bacilli</taxon>
        <taxon>Bacillales</taxon>
        <taxon>Bacillaceae</taxon>
        <taxon>Bacillus</taxon>
    </lineage>
</organism>
<gene>
    <name evidence="1" type="ORF">RCG21_10710</name>
</gene>
<evidence type="ECO:0000313" key="1">
    <source>
        <dbReference type="EMBL" id="MDQ6596816.1"/>
    </source>
</evidence>
<accession>A0AA90R4A9</accession>
<dbReference type="Proteomes" id="UP001178888">
    <property type="component" value="Unassembled WGS sequence"/>
</dbReference>
<name>A0AA90R4A9_9BACI</name>
<dbReference type="RefSeq" id="WP_308913150.1">
    <property type="nucleotide sequence ID" value="NZ_JAVGVR010000001.1"/>
</dbReference>